<dbReference type="Gene3D" id="1.10.287.950">
    <property type="entry name" value="Methyl-accepting chemotaxis protein"/>
    <property type="match status" value="1"/>
</dbReference>
<dbReference type="EMBL" id="JBDIML010000009">
    <property type="protein sequence ID" value="MEN2769060.1"/>
    <property type="molecule type" value="Genomic_DNA"/>
</dbReference>
<dbReference type="SMART" id="SM00304">
    <property type="entry name" value="HAMP"/>
    <property type="match status" value="1"/>
</dbReference>
<dbReference type="CDD" id="cd11386">
    <property type="entry name" value="MCP_signal"/>
    <property type="match status" value="1"/>
</dbReference>
<evidence type="ECO:0000313" key="12">
    <source>
        <dbReference type="Proteomes" id="UP001444625"/>
    </source>
</evidence>
<evidence type="ECO:0000256" key="7">
    <source>
        <dbReference type="SAM" id="Coils"/>
    </source>
</evidence>
<dbReference type="InterPro" id="IPR004090">
    <property type="entry name" value="Chemotax_Me-accpt_rcpt"/>
</dbReference>
<dbReference type="PANTHER" id="PTHR32089">
    <property type="entry name" value="METHYL-ACCEPTING CHEMOTAXIS PROTEIN MCPB"/>
    <property type="match status" value="1"/>
</dbReference>
<feature type="domain" description="HAMP" evidence="10">
    <location>
        <begin position="211"/>
        <end position="264"/>
    </location>
</feature>
<feature type="domain" description="Methyl-accepting transducer" evidence="9">
    <location>
        <begin position="283"/>
        <end position="533"/>
    </location>
</feature>
<accession>A0ABU9XM07</accession>
<gene>
    <name evidence="11" type="ORF">ABC228_17945</name>
</gene>
<feature type="transmembrane region" description="Helical" evidence="8">
    <location>
        <begin position="190"/>
        <end position="209"/>
    </location>
</feature>
<evidence type="ECO:0000256" key="4">
    <source>
        <dbReference type="ARBA" id="ARBA00023224"/>
    </source>
</evidence>
<evidence type="ECO:0000256" key="2">
    <source>
        <dbReference type="ARBA" id="ARBA00022475"/>
    </source>
</evidence>
<dbReference type="PROSITE" id="PS50885">
    <property type="entry name" value="HAMP"/>
    <property type="match status" value="1"/>
</dbReference>
<keyword evidence="7" id="KW-0175">Coiled coil</keyword>
<sequence length="569" mass="63250">MLQNWKWTNLRIGGKYAVVFSIMAIIFLATISLTLYLLFQTNTTMDETSATNEIAISSSELVSYFNEKYIQIPDYLVEEDEEKLQQYLTSSKQFVETAKSLKLKLENQEQLDLFNQIIANNNELDEYFFSMVVPQVQEINTQQYTELQAATNKLKENTKELGEQLKNAATKSNQLAINDAHSTINNTTKLLFITGILAIVISFILLIIISRKISKNLNLIVNRSNQIASGDLNLNELTYQGNDEIGQLSKSINDMGGSLREMIREITNLSVEVDQQSNIMSSTTDEVKLGSHQIASTVDELATGTSNQANEAAIISESTNEFSSKLQEATKHSQALVEVSNGVQNASTKGNQQMQQSLEQMKRIHEVVEISVTNVKSLEKKTNSITEIVSVIKSIAEQTNLLALNASIEAARAGEAGRGFAIVAEEVRKLSEEVANSVANISDIIFSIKEDTVEMSSQLTKGYQETDKGTEEMQITNEYFTDIKDQVEDMSQRIQKIASTFAYFEKSSQEINTSVEHIAAISEESAAGTEEIAASIQEQSSSMDNISSSAGELSRMVDNMNQLLKKFRI</sequence>
<keyword evidence="8" id="KW-0812">Transmembrane</keyword>
<comment type="similarity">
    <text evidence="5">Belongs to the methyl-accepting chemotaxis (MCP) protein family.</text>
</comment>
<keyword evidence="4 6" id="KW-0807">Transducer</keyword>
<evidence type="ECO:0000256" key="8">
    <source>
        <dbReference type="SAM" id="Phobius"/>
    </source>
</evidence>
<proteinExistence type="inferred from homology"/>
<dbReference type="RefSeq" id="WP_345826557.1">
    <property type="nucleotide sequence ID" value="NZ_JBDIML010000009.1"/>
</dbReference>
<dbReference type="Proteomes" id="UP001444625">
    <property type="component" value="Unassembled WGS sequence"/>
</dbReference>
<dbReference type="PRINTS" id="PR00260">
    <property type="entry name" value="CHEMTRNSDUCR"/>
</dbReference>
<feature type="transmembrane region" description="Helical" evidence="8">
    <location>
        <begin position="16"/>
        <end position="39"/>
    </location>
</feature>
<dbReference type="SMART" id="SM00283">
    <property type="entry name" value="MA"/>
    <property type="match status" value="1"/>
</dbReference>
<organism evidence="11 12">
    <name type="scientific">Ornithinibacillus xuwenensis</name>
    <dbReference type="NCBI Taxonomy" id="3144668"/>
    <lineage>
        <taxon>Bacteria</taxon>
        <taxon>Bacillati</taxon>
        <taxon>Bacillota</taxon>
        <taxon>Bacilli</taxon>
        <taxon>Bacillales</taxon>
        <taxon>Bacillaceae</taxon>
        <taxon>Ornithinibacillus</taxon>
    </lineage>
</organism>
<comment type="caution">
    <text evidence="11">The sequence shown here is derived from an EMBL/GenBank/DDBJ whole genome shotgun (WGS) entry which is preliminary data.</text>
</comment>
<evidence type="ECO:0000256" key="3">
    <source>
        <dbReference type="ARBA" id="ARBA00023136"/>
    </source>
</evidence>
<dbReference type="CDD" id="cd06225">
    <property type="entry name" value="HAMP"/>
    <property type="match status" value="1"/>
</dbReference>
<keyword evidence="2" id="KW-1003">Cell membrane</keyword>
<dbReference type="InterPro" id="IPR003660">
    <property type="entry name" value="HAMP_dom"/>
</dbReference>
<keyword evidence="8" id="KW-1133">Transmembrane helix</keyword>
<dbReference type="Pfam" id="PF00015">
    <property type="entry name" value="MCPsignal"/>
    <property type="match status" value="1"/>
</dbReference>
<evidence type="ECO:0000259" key="9">
    <source>
        <dbReference type="PROSITE" id="PS50111"/>
    </source>
</evidence>
<evidence type="ECO:0000256" key="6">
    <source>
        <dbReference type="PROSITE-ProRule" id="PRU00284"/>
    </source>
</evidence>
<keyword evidence="3 8" id="KW-0472">Membrane</keyword>
<dbReference type="Gene3D" id="6.10.340.10">
    <property type="match status" value="1"/>
</dbReference>
<evidence type="ECO:0000259" key="10">
    <source>
        <dbReference type="PROSITE" id="PS50885"/>
    </source>
</evidence>
<reference evidence="11 12" key="1">
    <citation type="submission" date="2024-05" db="EMBL/GenBank/DDBJ databases">
        <authorList>
            <person name="Haq I."/>
            <person name="Ullah Z."/>
            <person name="Ahmad R."/>
            <person name="Li M."/>
            <person name="Tong Y."/>
        </authorList>
    </citation>
    <scope>NUCLEOTIDE SEQUENCE [LARGE SCALE GENOMIC DNA]</scope>
    <source>
        <strain evidence="11 12">16A2E</strain>
    </source>
</reference>
<name>A0ABU9XM07_9BACI</name>
<keyword evidence="12" id="KW-1185">Reference proteome</keyword>
<dbReference type="PANTHER" id="PTHR32089:SF112">
    <property type="entry name" value="LYSOZYME-LIKE PROTEIN-RELATED"/>
    <property type="match status" value="1"/>
</dbReference>
<feature type="coiled-coil region" evidence="7">
    <location>
        <begin position="144"/>
        <end position="171"/>
    </location>
</feature>
<comment type="subcellular location">
    <subcellularLocation>
        <location evidence="1">Cell membrane</location>
    </subcellularLocation>
</comment>
<dbReference type="SUPFAM" id="SSF58104">
    <property type="entry name" value="Methyl-accepting chemotaxis protein (MCP) signaling domain"/>
    <property type="match status" value="1"/>
</dbReference>
<evidence type="ECO:0000256" key="5">
    <source>
        <dbReference type="ARBA" id="ARBA00029447"/>
    </source>
</evidence>
<dbReference type="PROSITE" id="PS50111">
    <property type="entry name" value="CHEMOTAXIS_TRANSDUC_2"/>
    <property type="match status" value="1"/>
</dbReference>
<evidence type="ECO:0000256" key="1">
    <source>
        <dbReference type="ARBA" id="ARBA00004236"/>
    </source>
</evidence>
<dbReference type="InterPro" id="IPR004089">
    <property type="entry name" value="MCPsignal_dom"/>
</dbReference>
<dbReference type="Pfam" id="PF00672">
    <property type="entry name" value="HAMP"/>
    <property type="match status" value="1"/>
</dbReference>
<evidence type="ECO:0000313" key="11">
    <source>
        <dbReference type="EMBL" id="MEN2769060.1"/>
    </source>
</evidence>
<protein>
    <submittedName>
        <fullName evidence="11">Methyl-accepting chemotaxis protein</fullName>
    </submittedName>
</protein>